<dbReference type="KEGG" id="ehx:EMIHUDRAFT_198646"/>
<dbReference type="PaxDb" id="2903-EOD07261"/>
<dbReference type="RefSeq" id="XP_005759690.1">
    <property type="nucleotide sequence ID" value="XM_005759633.1"/>
</dbReference>
<evidence type="ECO:0000313" key="1">
    <source>
        <dbReference type="EnsemblProtists" id="EOD07261"/>
    </source>
</evidence>
<keyword evidence="2" id="KW-1185">Reference proteome</keyword>
<dbReference type="HOGENOM" id="CLU_2445403_0_0_1"/>
<reference evidence="2" key="1">
    <citation type="journal article" date="2013" name="Nature">
        <title>Pan genome of the phytoplankton Emiliania underpins its global distribution.</title>
        <authorList>
            <person name="Read B.A."/>
            <person name="Kegel J."/>
            <person name="Klute M.J."/>
            <person name="Kuo A."/>
            <person name="Lefebvre S.C."/>
            <person name="Maumus F."/>
            <person name="Mayer C."/>
            <person name="Miller J."/>
            <person name="Monier A."/>
            <person name="Salamov A."/>
            <person name="Young J."/>
            <person name="Aguilar M."/>
            <person name="Claverie J.M."/>
            <person name="Frickenhaus S."/>
            <person name="Gonzalez K."/>
            <person name="Herman E.K."/>
            <person name="Lin Y.C."/>
            <person name="Napier J."/>
            <person name="Ogata H."/>
            <person name="Sarno A.F."/>
            <person name="Shmutz J."/>
            <person name="Schroeder D."/>
            <person name="de Vargas C."/>
            <person name="Verret F."/>
            <person name="von Dassow P."/>
            <person name="Valentin K."/>
            <person name="Van de Peer Y."/>
            <person name="Wheeler G."/>
            <person name="Dacks J.B."/>
            <person name="Delwiche C.F."/>
            <person name="Dyhrman S.T."/>
            <person name="Glockner G."/>
            <person name="John U."/>
            <person name="Richards T."/>
            <person name="Worden A.Z."/>
            <person name="Zhang X."/>
            <person name="Grigoriev I.V."/>
            <person name="Allen A.E."/>
            <person name="Bidle K."/>
            <person name="Borodovsky M."/>
            <person name="Bowler C."/>
            <person name="Brownlee C."/>
            <person name="Cock J.M."/>
            <person name="Elias M."/>
            <person name="Gladyshev V.N."/>
            <person name="Groth M."/>
            <person name="Guda C."/>
            <person name="Hadaegh A."/>
            <person name="Iglesias-Rodriguez M.D."/>
            <person name="Jenkins J."/>
            <person name="Jones B.M."/>
            <person name="Lawson T."/>
            <person name="Leese F."/>
            <person name="Lindquist E."/>
            <person name="Lobanov A."/>
            <person name="Lomsadze A."/>
            <person name="Malik S.B."/>
            <person name="Marsh M.E."/>
            <person name="Mackinder L."/>
            <person name="Mock T."/>
            <person name="Mueller-Roeber B."/>
            <person name="Pagarete A."/>
            <person name="Parker M."/>
            <person name="Probert I."/>
            <person name="Quesneville H."/>
            <person name="Raines C."/>
            <person name="Rensing S.A."/>
            <person name="Riano-Pachon D.M."/>
            <person name="Richier S."/>
            <person name="Rokitta S."/>
            <person name="Shiraiwa Y."/>
            <person name="Soanes D.M."/>
            <person name="van der Giezen M."/>
            <person name="Wahlund T.M."/>
            <person name="Williams B."/>
            <person name="Wilson W."/>
            <person name="Wolfe G."/>
            <person name="Wurch L.L."/>
        </authorList>
    </citation>
    <scope>NUCLEOTIDE SEQUENCE</scope>
</reference>
<dbReference type="RefSeq" id="XP_005792350.1">
    <property type="nucleotide sequence ID" value="XM_005792293.1"/>
</dbReference>
<protein>
    <submittedName>
        <fullName evidence="1">Uncharacterized protein</fullName>
    </submittedName>
</protein>
<name>A0A0D3I7M6_EMIH1</name>
<dbReference type="AlphaFoldDB" id="A0A0D3I7M6"/>
<dbReference type="EnsemblProtists" id="EOD07261">
    <property type="protein sequence ID" value="EOD07261"/>
    <property type="gene ID" value="EMIHUDRAFT_198646"/>
</dbReference>
<proteinExistence type="predicted"/>
<evidence type="ECO:0000313" key="2">
    <source>
        <dbReference type="Proteomes" id="UP000013827"/>
    </source>
</evidence>
<accession>A0A0D3I7M6</accession>
<reference evidence="1" key="2">
    <citation type="submission" date="2024-10" db="UniProtKB">
        <authorList>
            <consortium name="EnsemblProtists"/>
        </authorList>
    </citation>
    <scope>IDENTIFICATION</scope>
</reference>
<sequence length="90" mass="9066">MASLLLAAGAVGWTLKKRSGGARPVDALPPGKKPEVEVMVPVRAVALTGSGTAKSPKPGVRARLFRRLPGIRESACSPAGGTAASHAAEP</sequence>
<dbReference type="KEGG" id="ehx:EMIHUDRAFT_251337"/>
<dbReference type="GeneID" id="17285192"/>
<organism evidence="1 2">
    <name type="scientific">Emiliania huxleyi (strain CCMP1516)</name>
    <dbReference type="NCBI Taxonomy" id="280463"/>
    <lineage>
        <taxon>Eukaryota</taxon>
        <taxon>Haptista</taxon>
        <taxon>Haptophyta</taxon>
        <taxon>Prymnesiophyceae</taxon>
        <taxon>Isochrysidales</taxon>
        <taxon>Noelaerhabdaceae</taxon>
        <taxon>Emiliania</taxon>
    </lineage>
</organism>
<dbReference type="EnsemblProtists" id="EOD39921">
    <property type="protein sequence ID" value="EOD39921"/>
    <property type="gene ID" value="EMIHUDRAFT_251337"/>
</dbReference>
<dbReference type="GeneID" id="17253436"/>
<dbReference type="Proteomes" id="UP000013827">
    <property type="component" value="Unassembled WGS sequence"/>
</dbReference>